<dbReference type="InterPro" id="IPR006657">
    <property type="entry name" value="MoPterin_dinucl-bd_dom"/>
</dbReference>
<dbReference type="SUPFAM" id="SSF50692">
    <property type="entry name" value="ADC-like"/>
    <property type="match status" value="1"/>
</dbReference>
<dbReference type="PANTHER" id="PTHR43742">
    <property type="entry name" value="TRIMETHYLAMINE-N-OXIDE REDUCTASE"/>
    <property type="match status" value="1"/>
</dbReference>
<dbReference type="InterPro" id="IPR006963">
    <property type="entry name" value="Mopterin_OxRdtase_4Fe-4S_dom"/>
</dbReference>
<evidence type="ECO:0000256" key="2">
    <source>
        <dbReference type="ARBA" id="ARBA00022723"/>
    </source>
</evidence>
<protein>
    <submittedName>
        <fullName evidence="6">Molybdopterin-dependent oxidoreductase</fullName>
    </submittedName>
</protein>
<keyword evidence="3" id="KW-0408">Iron</keyword>
<dbReference type="Gene3D" id="2.40.40.20">
    <property type="match status" value="1"/>
</dbReference>
<comment type="caution">
    <text evidence="6">The sequence shown here is derived from an EMBL/GenBank/DDBJ whole genome shotgun (WGS) entry which is preliminary data.</text>
</comment>
<evidence type="ECO:0000256" key="3">
    <source>
        <dbReference type="ARBA" id="ARBA00023004"/>
    </source>
</evidence>
<evidence type="ECO:0000259" key="5">
    <source>
        <dbReference type="PROSITE" id="PS51669"/>
    </source>
</evidence>
<evidence type="ECO:0000313" key="6">
    <source>
        <dbReference type="EMBL" id="MBQ0934491.1"/>
    </source>
</evidence>
<accession>A0ABS5DUD4</accession>
<dbReference type="Pfam" id="PF04879">
    <property type="entry name" value="Molybdop_Fe4S4"/>
    <property type="match status" value="1"/>
</dbReference>
<dbReference type="SUPFAM" id="SSF53706">
    <property type="entry name" value="Formate dehydrogenase/DMSO reductase, domains 1-3"/>
    <property type="match status" value="1"/>
</dbReference>
<dbReference type="Pfam" id="PF00384">
    <property type="entry name" value="Molybdopterin"/>
    <property type="match status" value="1"/>
</dbReference>
<dbReference type="RefSeq" id="WP_210806390.1">
    <property type="nucleotide sequence ID" value="NZ_JAGQDG010000001.1"/>
</dbReference>
<dbReference type="Gene3D" id="2.20.25.90">
    <property type="entry name" value="ADC-like domains"/>
    <property type="match status" value="1"/>
</dbReference>
<dbReference type="InterPro" id="IPR009010">
    <property type="entry name" value="Asp_de-COase-like_dom_sf"/>
</dbReference>
<dbReference type="PROSITE" id="PS51669">
    <property type="entry name" value="4FE4S_MOW_BIS_MGD"/>
    <property type="match status" value="1"/>
</dbReference>
<organism evidence="6 7">
    <name type="scientific">Ideonella paludis</name>
    <dbReference type="NCBI Taxonomy" id="1233411"/>
    <lineage>
        <taxon>Bacteria</taxon>
        <taxon>Pseudomonadati</taxon>
        <taxon>Pseudomonadota</taxon>
        <taxon>Betaproteobacteria</taxon>
        <taxon>Burkholderiales</taxon>
        <taxon>Sphaerotilaceae</taxon>
        <taxon>Ideonella</taxon>
    </lineage>
</organism>
<dbReference type="InterPro" id="IPR050612">
    <property type="entry name" value="Prok_Mopterin_Oxidored"/>
</dbReference>
<keyword evidence="4" id="KW-0411">Iron-sulfur</keyword>
<dbReference type="EMBL" id="JAGQDG010000001">
    <property type="protein sequence ID" value="MBQ0934491.1"/>
    <property type="molecule type" value="Genomic_DNA"/>
</dbReference>
<name>A0ABS5DUD4_9BURK</name>
<feature type="domain" description="4Fe-4S Mo/W bis-MGD-type" evidence="5">
    <location>
        <begin position="10"/>
        <end position="66"/>
    </location>
</feature>
<dbReference type="InterPro" id="IPR006656">
    <property type="entry name" value="Mopterin_OxRdtase"/>
</dbReference>
<dbReference type="Gene3D" id="3.40.228.10">
    <property type="entry name" value="Dimethylsulfoxide Reductase, domain 2"/>
    <property type="match status" value="1"/>
</dbReference>
<comment type="similarity">
    <text evidence="1">Belongs to the prokaryotic molybdopterin-containing oxidoreductase family.</text>
</comment>
<evidence type="ECO:0000256" key="4">
    <source>
        <dbReference type="ARBA" id="ARBA00023014"/>
    </source>
</evidence>
<evidence type="ECO:0000313" key="7">
    <source>
        <dbReference type="Proteomes" id="UP000672097"/>
    </source>
</evidence>
<reference evidence="6 7" key="1">
    <citation type="submission" date="2021-04" db="EMBL/GenBank/DDBJ databases">
        <title>The genome sequence of type strain Ideonella paludis KCTC 32238.</title>
        <authorList>
            <person name="Liu Y."/>
        </authorList>
    </citation>
    <scope>NUCLEOTIDE SEQUENCE [LARGE SCALE GENOMIC DNA]</scope>
    <source>
        <strain evidence="6 7">KCTC 32238</strain>
    </source>
</reference>
<dbReference type="SMART" id="SM00926">
    <property type="entry name" value="Molybdop_Fe4S4"/>
    <property type="match status" value="1"/>
</dbReference>
<keyword evidence="2" id="KW-0479">Metal-binding</keyword>
<gene>
    <name evidence="6" type="ORF">KAK11_04045</name>
</gene>
<dbReference type="Gene3D" id="3.40.50.740">
    <property type="match status" value="1"/>
</dbReference>
<evidence type="ECO:0000256" key="1">
    <source>
        <dbReference type="ARBA" id="ARBA00010312"/>
    </source>
</evidence>
<dbReference type="Pfam" id="PF01568">
    <property type="entry name" value="Molydop_binding"/>
    <property type="match status" value="1"/>
</dbReference>
<sequence>MDSTTADTPITLHHRICPLCEACCGLTVQVQGRKVISIRGHDDDVFSAGYICPKGVALKDLHEDPDRLRTPMIKRNGRHVEATWEEAWAEIAQRLPAVQAAHGRDAVGLVAGNPSSHKIGLMLYLGRLIKALGSRNIFTAATLDQMPRHLSSGLLFGQWMSVPVPDIERCDFLLILGANPVVSNGSMWTVPNFKAKARALQARGGQMVVIDPRRTETAALADTHLFIRPGADVFLLLGMVHTLFAEGLVQLGRLAEWAQGLEQVREAVQPFTPEVVAPRCGIAADTVRGLARQLAQTPHASVYARIGTCTQHYGALNTWLVDLLNLLTGHLDEPGGAMFPKAAAFALNTSHLAATQPGQSLKGRGVALGRFSSRVSAAPEVMGELPIGCLAEEMETPGAGQIKALITVATNPVLSAPNGPRLSAALSQLDFMVSMDIYLNETTRHADVILPAPSPLEDLHYDVPYPQLSWRNHARYSAPVFGPAAEQAMDWETLLRLAAIASGEATTPATAAQLDDQLFAQDMQRRFGALAPAVLAATAGLRGPDRLLDVALRTGPYGDQFGQQPDGLTLAKVQASGPSGGIDLGPLQPRLPEMLMTPSGLIEMAPAALLADLPRALADLQQPTPELVIIGRRDARSNNSWMHNLPTLAKGPMRCTALVHPADAARLGLAEGALVRLSTRTSQGAQHIDAQVSLSSEMMPGVVSLPHGWGHDLPGTQLQLAAQRPGVNLNALLDENQRDPLSGTAVLSGLPVEMVAVEGAKTKVFTHF</sequence>
<keyword evidence="7" id="KW-1185">Reference proteome</keyword>
<dbReference type="PANTHER" id="PTHR43742:SF2">
    <property type="entry name" value="ASSIMILATORY NITRATE REDUCTASE CATALYTIC SUBUNIT"/>
    <property type="match status" value="1"/>
</dbReference>
<dbReference type="Proteomes" id="UP000672097">
    <property type="component" value="Unassembled WGS sequence"/>
</dbReference>
<proteinExistence type="inferred from homology"/>